<reference evidence="2" key="1">
    <citation type="submission" date="2018-06" db="EMBL/GenBank/DDBJ databases">
        <authorList>
            <person name="Zhirakovskaya E."/>
        </authorList>
    </citation>
    <scope>NUCLEOTIDE SEQUENCE</scope>
</reference>
<evidence type="ECO:0000259" key="1">
    <source>
        <dbReference type="Pfam" id="PF01323"/>
    </source>
</evidence>
<organism evidence="2">
    <name type="scientific">hydrothermal vent metagenome</name>
    <dbReference type="NCBI Taxonomy" id="652676"/>
    <lineage>
        <taxon>unclassified sequences</taxon>
        <taxon>metagenomes</taxon>
        <taxon>ecological metagenomes</taxon>
    </lineage>
</organism>
<proteinExistence type="predicted"/>
<evidence type="ECO:0000313" key="2">
    <source>
        <dbReference type="EMBL" id="VAW24955.1"/>
    </source>
</evidence>
<feature type="domain" description="DSBA-like thioredoxin" evidence="1">
    <location>
        <begin position="128"/>
        <end position="217"/>
    </location>
</feature>
<name>A0A3B0U265_9ZZZZ</name>
<accession>A0A3B0U265</accession>
<sequence length="232" mass="26432">MSGVRVSYYSDILCVWAYVGQRRLEQLSVEFAQKINIETRFCSVFPDVEAKMEQSWKARGGYEGFNRHTLEVAKKFPHVEINPRLWLDAKPLTSASGHIFLKAMEVVEQERYGDDLAKQTYLERLSSKAAWQIRLAFFAEGKDISNWGTHMHIAEDLGVKTALIEEKIHNGQAVALLAADYDLAQKNNIVGSPTYFMNEGRQKLFGNVGYRLLQANISELLHNPTDEEASWC</sequence>
<gene>
    <name evidence="2" type="ORF">MNBD_ALPHA11-1974</name>
</gene>
<dbReference type="SUPFAM" id="SSF52833">
    <property type="entry name" value="Thioredoxin-like"/>
    <property type="match status" value="1"/>
</dbReference>
<dbReference type="EMBL" id="UOEQ01000569">
    <property type="protein sequence ID" value="VAW24955.1"/>
    <property type="molecule type" value="Genomic_DNA"/>
</dbReference>
<dbReference type="InterPro" id="IPR036249">
    <property type="entry name" value="Thioredoxin-like_sf"/>
</dbReference>
<dbReference type="Pfam" id="PF01323">
    <property type="entry name" value="DSBA"/>
    <property type="match status" value="1"/>
</dbReference>
<dbReference type="Gene3D" id="3.40.30.10">
    <property type="entry name" value="Glutaredoxin"/>
    <property type="match status" value="1"/>
</dbReference>
<dbReference type="AlphaFoldDB" id="A0A3B0U265"/>
<protein>
    <submittedName>
        <fullName evidence="2">DsbA-like thioredoxin domain protein</fullName>
    </submittedName>
</protein>
<dbReference type="GO" id="GO:0016491">
    <property type="term" value="F:oxidoreductase activity"/>
    <property type="evidence" value="ECO:0007669"/>
    <property type="project" value="InterPro"/>
</dbReference>
<dbReference type="InterPro" id="IPR001853">
    <property type="entry name" value="DSBA-like_thioredoxin_dom"/>
</dbReference>